<reference evidence="2 3" key="1">
    <citation type="submission" date="2022-04" db="EMBL/GenBank/DDBJ databases">
        <title>Chromosome-level reference genomes for two strains of Caenorhabditis briggsae: an improved platform for comparative genomics.</title>
        <authorList>
            <person name="Stevens L."/>
            <person name="Andersen E."/>
        </authorList>
    </citation>
    <scope>NUCLEOTIDE SEQUENCE [LARGE SCALE GENOMIC DNA]</scope>
    <source>
        <strain evidence="2">VX34</strain>
        <tissue evidence="2">Whole-organism</tissue>
    </source>
</reference>
<evidence type="ECO:0000256" key="1">
    <source>
        <dbReference type="SAM" id="Phobius"/>
    </source>
</evidence>
<keyword evidence="1" id="KW-0812">Transmembrane</keyword>
<evidence type="ECO:0000313" key="3">
    <source>
        <dbReference type="Proteomes" id="UP000829354"/>
    </source>
</evidence>
<accession>A0AAE9EYR5</accession>
<feature type="transmembrane region" description="Helical" evidence="1">
    <location>
        <begin position="187"/>
        <end position="211"/>
    </location>
</feature>
<sequence length="291" mass="34348">MERRLIELLTPVWYWFKRAFKFYTNLRPFEYTHFSFCHSFLFTACLFEPLFRKTKHAEFLPFNRIFLIIFVVGLCLEKFIISTKPKAQCLNHVIFGLFGMIISVWTLVGCIIARQFSLIVGLLYILALCFFLASYSMFSNVSTDLYLVLPLENHPFFGIKTNVVLLGLFYLAVSIVTFLLTEKWPLCCLLLFSSFFFSIDAWSCFFTKSYFLCEHQRHESDLLRTNRTPNGPIGRIICHVIVRRNSRKMKNSMKLPSPLNRVSRTTVDQIGFQFDDMLDIRKLQYREPEYL</sequence>
<protein>
    <submittedName>
        <fullName evidence="2">Uncharacterized protein</fullName>
    </submittedName>
</protein>
<organism evidence="2 3">
    <name type="scientific">Caenorhabditis briggsae</name>
    <dbReference type="NCBI Taxonomy" id="6238"/>
    <lineage>
        <taxon>Eukaryota</taxon>
        <taxon>Metazoa</taxon>
        <taxon>Ecdysozoa</taxon>
        <taxon>Nematoda</taxon>
        <taxon>Chromadorea</taxon>
        <taxon>Rhabditida</taxon>
        <taxon>Rhabditina</taxon>
        <taxon>Rhabditomorpha</taxon>
        <taxon>Rhabditoidea</taxon>
        <taxon>Rhabditidae</taxon>
        <taxon>Peloderinae</taxon>
        <taxon>Caenorhabditis</taxon>
    </lineage>
</organism>
<keyword evidence="3" id="KW-1185">Reference proteome</keyword>
<feature type="transmembrane region" description="Helical" evidence="1">
    <location>
        <begin position="158"/>
        <end position="180"/>
    </location>
</feature>
<proteinExistence type="predicted"/>
<feature type="transmembrane region" description="Helical" evidence="1">
    <location>
        <begin position="93"/>
        <end position="112"/>
    </location>
</feature>
<evidence type="ECO:0000313" key="2">
    <source>
        <dbReference type="EMBL" id="UMM31321.1"/>
    </source>
</evidence>
<keyword evidence="1" id="KW-1133">Transmembrane helix</keyword>
<dbReference type="AlphaFoldDB" id="A0AAE9EYR5"/>
<gene>
    <name evidence="2" type="ORF">L5515_012845</name>
</gene>
<keyword evidence="1" id="KW-0472">Membrane</keyword>
<feature type="transmembrane region" description="Helical" evidence="1">
    <location>
        <begin position="119"/>
        <end position="138"/>
    </location>
</feature>
<name>A0AAE9EYR5_CAEBR</name>
<dbReference type="EMBL" id="CP092623">
    <property type="protein sequence ID" value="UMM31321.1"/>
    <property type="molecule type" value="Genomic_DNA"/>
</dbReference>
<feature type="transmembrane region" description="Helical" evidence="1">
    <location>
        <begin position="62"/>
        <end position="81"/>
    </location>
</feature>
<dbReference type="Proteomes" id="UP000829354">
    <property type="component" value="Chromosome IV"/>
</dbReference>